<comment type="caution">
    <text evidence="1">The sequence shown here is derived from an EMBL/GenBank/DDBJ whole genome shotgun (WGS) entry which is preliminary data.</text>
</comment>
<sequence length="50" mass="5671">MTYEEVLEKIKSSGKVTITETKAVQHAQVIKLSNGGIINCYKYREDYFSG</sequence>
<dbReference type="EMBL" id="JAQMLV010000021">
    <property type="protein sequence ID" value="MDB8745845.1"/>
    <property type="molecule type" value="Genomic_DNA"/>
</dbReference>
<dbReference type="AlphaFoldDB" id="A0AAW6EFQ6"/>
<reference evidence="1" key="1">
    <citation type="submission" date="2023-01" db="EMBL/GenBank/DDBJ databases">
        <title>Human gut microbiome strain richness.</title>
        <authorList>
            <person name="Chen-Liaw A."/>
        </authorList>
    </citation>
    <scope>NUCLEOTIDE SEQUENCE</scope>
    <source>
        <strain evidence="1">1001275st1_F4_1001275B_160808</strain>
    </source>
</reference>
<proteinExistence type="predicted"/>
<name>A0AAW6EFQ6_9FIRM</name>
<gene>
    <name evidence="1" type="ORF">PNU62_12520</name>
</gene>
<evidence type="ECO:0000313" key="1">
    <source>
        <dbReference type="EMBL" id="MDB8745845.1"/>
    </source>
</evidence>
<evidence type="ECO:0000313" key="2">
    <source>
        <dbReference type="Proteomes" id="UP001211015"/>
    </source>
</evidence>
<protein>
    <submittedName>
        <fullName evidence="1">Uncharacterized protein</fullName>
    </submittedName>
</protein>
<accession>A0AAW6EFQ6</accession>
<dbReference type="RefSeq" id="WP_181984102.1">
    <property type="nucleotide sequence ID" value="NZ_JAQMLV010000021.1"/>
</dbReference>
<organism evidence="1 2">
    <name type="scientific">Ruminococcus bicirculans</name>
    <name type="common">ex Wegman et al. 2014</name>
    <dbReference type="NCBI Taxonomy" id="1160721"/>
    <lineage>
        <taxon>Bacteria</taxon>
        <taxon>Bacillati</taxon>
        <taxon>Bacillota</taxon>
        <taxon>Clostridia</taxon>
        <taxon>Eubacteriales</taxon>
        <taxon>Oscillospiraceae</taxon>
        <taxon>Ruminococcus</taxon>
    </lineage>
</organism>
<dbReference type="Proteomes" id="UP001211015">
    <property type="component" value="Unassembled WGS sequence"/>
</dbReference>